<proteinExistence type="predicted"/>
<name>A0A285D2P3_9BACI</name>
<evidence type="ECO:0008006" key="3">
    <source>
        <dbReference type="Google" id="ProtNLM"/>
    </source>
</evidence>
<keyword evidence="2" id="KW-1185">Reference proteome</keyword>
<dbReference type="Proteomes" id="UP000219546">
    <property type="component" value="Unassembled WGS sequence"/>
</dbReference>
<accession>A0A285D2P3</accession>
<protein>
    <recommendedName>
        <fullName evidence="3">Amphi-Trp domain-containing protein</fullName>
    </recommendedName>
</protein>
<dbReference type="OrthoDB" id="2626596at2"/>
<dbReference type="RefSeq" id="WP_097159765.1">
    <property type="nucleotide sequence ID" value="NZ_JBEPMQ010000008.1"/>
</dbReference>
<organism evidence="1 2">
    <name type="scientific">Bacillus oleivorans</name>
    <dbReference type="NCBI Taxonomy" id="1448271"/>
    <lineage>
        <taxon>Bacteria</taxon>
        <taxon>Bacillati</taxon>
        <taxon>Bacillota</taxon>
        <taxon>Bacilli</taxon>
        <taxon>Bacillales</taxon>
        <taxon>Bacillaceae</taxon>
        <taxon>Bacillus</taxon>
    </lineage>
</organism>
<dbReference type="AlphaFoldDB" id="A0A285D2P3"/>
<reference evidence="1 2" key="1">
    <citation type="submission" date="2017-08" db="EMBL/GenBank/DDBJ databases">
        <authorList>
            <person name="de Groot N.N."/>
        </authorList>
    </citation>
    <scope>NUCLEOTIDE SEQUENCE [LARGE SCALE GENOMIC DNA]</scope>
    <source>
        <strain evidence="1 2">JC228</strain>
    </source>
</reference>
<dbReference type="EMBL" id="OAOP01000008">
    <property type="protein sequence ID" value="SNX74052.1"/>
    <property type="molecule type" value="Genomic_DNA"/>
</dbReference>
<evidence type="ECO:0000313" key="2">
    <source>
        <dbReference type="Proteomes" id="UP000219546"/>
    </source>
</evidence>
<sequence>MKLEEEFVGRKEQYVELLKRVISELESDTLNVRGKKIELPDEDMEYKLAHKSEFGANKLTIGIEWIDESEIDQELEDLDLEI</sequence>
<gene>
    <name evidence="1" type="ORF">SAMN05877753_108129</name>
</gene>
<evidence type="ECO:0000313" key="1">
    <source>
        <dbReference type="EMBL" id="SNX74052.1"/>
    </source>
</evidence>